<comment type="caution">
    <text evidence="2">The sequence shown here is derived from an EMBL/GenBank/DDBJ whole genome shotgun (WGS) entry which is preliminary data.</text>
</comment>
<keyword evidence="3" id="KW-1185">Reference proteome</keyword>
<dbReference type="Proteomes" id="UP001595850">
    <property type="component" value="Unassembled WGS sequence"/>
</dbReference>
<evidence type="ECO:0000313" key="2">
    <source>
        <dbReference type="EMBL" id="MFC4056704.1"/>
    </source>
</evidence>
<dbReference type="EMBL" id="JBHSBM010000003">
    <property type="protein sequence ID" value="MFC4056704.1"/>
    <property type="molecule type" value="Genomic_DNA"/>
</dbReference>
<proteinExistence type="predicted"/>
<reference evidence="3" key="1">
    <citation type="journal article" date="2019" name="Int. J. Syst. Evol. Microbiol.">
        <title>The Global Catalogue of Microorganisms (GCM) 10K type strain sequencing project: providing services to taxonomists for standard genome sequencing and annotation.</title>
        <authorList>
            <consortium name="The Broad Institute Genomics Platform"/>
            <consortium name="The Broad Institute Genome Sequencing Center for Infectious Disease"/>
            <person name="Wu L."/>
            <person name="Ma J."/>
        </authorList>
    </citation>
    <scope>NUCLEOTIDE SEQUENCE [LARGE SCALE GENOMIC DNA]</scope>
    <source>
        <strain evidence="3">TBRC 4489</strain>
    </source>
</reference>
<dbReference type="RefSeq" id="WP_377284662.1">
    <property type="nucleotide sequence ID" value="NZ_JBHSBM010000003.1"/>
</dbReference>
<protein>
    <submittedName>
        <fullName evidence="2">Uncharacterized protein</fullName>
    </submittedName>
</protein>
<evidence type="ECO:0000256" key="1">
    <source>
        <dbReference type="SAM" id="Phobius"/>
    </source>
</evidence>
<gene>
    <name evidence="2" type="ORF">ACFOWE_00210</name>
</gene>
<keyword evidence="1" id="KW-0812">Transmembrane</keyword>
<name>A0ABV8HXV9_9ACTN</name>
<feature type="transmembrane region" description="Helical" evidence="1">
    <location>
        <begin position="20"/>
        <end position="45"/>
    </location>
</feature>
<evidence type="ECO:0000313" key="3">
    <source>
        <dbReference type="Proteomes" id="UP001595850"/>
    </source>
</evidence>
<sequence length="47" mass="5144">MTVHRTGAPSPRRRRARSGLWAPALVSLGLGVPAGMPLHLAWWLLTE</sequence>
<keyword evidence="1" id="KW-0472">Membrane</keyword>
<organism evidence="2 3">
    <name type="scientific">Planomonospora corallina</name>
    <dbReference type="NCBI Taxonomy" id="1806052"/>
    <lineage>
        <taxon>Bacteria</taxon>
        <taxon>Bacillati</taxon>
        <taxon>Actinomycetota</taxon>
        <taxon>Actinomycetes</taxon>
        <taxon>Streptosporangiales</taxon>
        <taxon>Streptosporangiaceae</taxon>
        <taxon>Planomonospora</taxon>
    </lineage>
</organism>
<accession>A0ABV8HXV9</accession>
<keyword evidence="1" id="KW-1133">Transmembrane helix</keyword>